<sequence>MSALNLPFKALADPTRRKIIMLLKKESLTPGEIAEHFDMTKPSISHHLNMLKQADLVSDERKGQNIYYSLNTTVFQEVIGWFFDVTHYNEGDDLNNEKDS</sequence>
<evidence type="ECO:0000313" key="6">
    <source>
        <dbReference type="Proteomes" id="UP000287872"/>
    </source>
</evidence>
<evidence type="ECO:0000259" key="4">
    <source>
        <dbReference type="PROSITE" id="PS50987"/>
    </source>
</evidence>
<keyword evidence="2" id="KW-0238">DNA-binding</keyword>
<dbReference type="EMBL" id="BHYK01000036">
    <property type="protein sequence ID" value="GCD12574.1"/>
    <property type="molecule type" value="Genomic_DNA"/>
</dbReference>
<dbReference type="Pfam" id="PF01022">
    <property type="entry name" value="HTH_5"/>
    <property type="match status" value="1"/>
</dbReference>
<dbReference type="InterPro" id="IPR036388">
    <property type="entry name" value="WH-like_DNA-bd_sf"/>
</dbReference>
<keyword evidence="1" id="KW-0805">Transcription regulation</keyword>
<dbReference type="CDD" id="cd00090">
    <property type="entry name" value="HTH_ARSR"/>
    <property type="match status" value="1"/>
</dbReference>
<accession>A0A401UST9</accession>
<dbReference type="NCBIfam" id="NF033788">
    <property type="entry name" value="HTH_metalloreg"/>
    <property type="match status" value="1"/>
</dbReference>
<dbReference type="SMART" id="SM00418">
    <property type="entry name" value="HTH_ARSR"/>
    <property type="match status" value="1"/>
</dbReference>
<dbReference type="OrthoDB" id="9799175at2"/>
<dbReference type="InterPro" id="IPR051081">
    <property type="entry name" value="HTH_MetalResp_TranReg"/>
</dbReference>
<reference evidence="5 6" key="1">
    <citation type="submission" date="2018-11" db="EMBL/GenBank/DDBJ databases">
        <title>Genome sequencing and assembly of Clostridium tagluense strain A121.</title>
        <authorList>
            <person name="Murakami T."/>
            <person name="Segawa T."/>
            <person name="Shcherbakova V.A."/>
            <person name="Mori H."/>
            <person name="Yoshimura Y."/>
        </authorList>
    </citation>
    <scope>NUCLEOTIDE SEQUENCE [LARGE SCALE GENOMIC DNA]</scope>
    <source>
        <strain evidence="5 6">A121</strain>
    </source>
</reference>
<dbReference type="InterPro" id="IPR001845">
    <property type="entry name" value="HTH_ArsR_DNA-bd_dom"/>
</dbReference>
<dbReference type="Proteomes" id="UP000287872">
    <property type="component" value="Unassembled WGS sequence"/>
</dbReference>
<dbReference type="InterPro" id="IPR036390">
    <property type="entry name" value="WH_DNA-bd_sf"/>
</dbReference>
<evidence type="ECO:0000256" key="2">
    <source>
        <dbReference type="ARBA" id="ARBA00023125"/>
    </source>
</evidence>
<comment type="caution">
    <text evidence="5">The sequence shown here is derived from an EMBL/GenBank/DDBJ whole genome shotgun (WGS) entry which is preliminary data.</text>
</comment>
<protein>
    <submittedName>
        <fullName evidence="5">Transcriptional regulator</fullName>
    </submittedName>
</protein>
<evidence type="ECO:0000256" key="3">
    <source>
        <dbReference type="ARBA" id="ARBA00023163"/>
    </source>
</evidence>
<feature type="domain" description="HTH arsR-type" evidence="4">
    <location>
        <begin position="1"/>
        <end position="90"/>
    </location>
</feature>
<dbReference type="PROSITE" id="PS50987">
    <property type="entry name" value="HTH_ARSR_2"/>
    <property type="match status" value="1"/>
</dbReference>
<proteinExistence type="predicted"/>
<organism evidence="5 6">
    <name type="scientific">Clostridium tagluense</name>
    <dbReference type="NCBI Taxonomy" id="360422"/>
    <lineage>
        <taxon>Bacteria</taxon>
        <taxon>Bacillati</taxon>
        <taxon>Bacillota</taxon>
        <taxon>Clostridia</taxon>
        <taxon>Eubacteriales</taxon>
        <taxon>Clostridiaceae</taxon>
        <taxon>Clostridium</taxon>
    </lineage>
</organism>
<dbReference type="PANTHER" id="PTHR33154">
    <property type="entry name" value="TRANSCRIPTIONAL REGULATOR, ARSR FAMILY"/>
    <property type="match status" value="1"/>
</dbReference>
<keyword evidence="3" id="KW-0804">Transcription</keyword>
<dbReference type="Gene3D" id="1.10.10.10">
    <property type="entry name" value="Winged helix-like DNA-binding domain superfamily/Winged helix DNA-binding domain"/>
    <property type="match status" value="1"/>
</dbReference>
<name>A0A401UST9_9CLOT</name>
<dbReference type="GO" id="GO:0003700">
    <property type="term" value="F:DNA-binding transcription factor activity"/>
    <property type="evidence" value="ECO:0007669"/>
    <property type="project" value="InterPro"/>
</dbReference>
<keyword evidence="6" id="KW-1185">Reference proteome</keyword>
<dbReference type="GO" id="GO:0003677">
    <property type="term" value="F:DNA binding"/>
    <property type="evidence" value="ECO:0007669"/>
    <property type="project" value="UniProtKB-KW"/>
</dbReference>
<dbReference type="SUPFAM" id="SSF46785">
    <property type="entry name" value="Winged helix' DNA-binding domain"/>
    <property type="match status" value="1"/>
</dbReference>
<dbReference type="PANTHER" id="PTHR33154:SF33">
    <property type="entry name" value="TRANSCRIPTIONAL REPRESSOR SDPR"/>
    <property type="match status" value="1"/>
</dbReference>
<evidence type="ECO:0000313" key="5">
    <source>
        <dbReference type="EMBL" id="GCD12574.1"/>
    </source>
</evidence>
<dbReference type="InterPro" id="IPR047796">
    <property type="entry name" value="SdpR-like_repress"/>
</dbReference>
<dbReference type="NCBIfam" id="NF033789">
    <property type="entry name" value="repress_SdpR"/>
    <property type="match status" value="1"/>
</dbReference>
<dbReference type="PRINTS" id="PR00778">
    <property type="entry name" value="HTHARSR"/>
</dbReference>
<gene>
    <name evidence="5" type="ORF">Ctaglu_41970</name>
</gene>
<dbReference type="InterPro" id="IPR011991">
    <property type="entry name" value="ArsR-like_HTH"/>
</dbReference>
<dbReference type="RefSeq" id="WP_125005374.1">
    <property type="nucleotide sequence ID" value="NZ_BHYK01000036.1"/>
</dbReference>
<evidence type="ECO:0000256" key="1">
    <source>
        <dbReference type="ARBA" id="ARBA00023015"/>
    </source>
</evidence>
<dbReference type="AlphaFoldDB" id="A0A401UST9"/>